<sequence>MGNPWFVTCLGILGIIVAIKDIVCLIQSNSRCGADSNVWRNRINRGSQSLVTPAAERDLKLMVSILSAEHYLLMIFGVLQKNPALFMPWLMMEAIIVALEAIFFGMRLFAEGLSIKRTEVLMSREHSPKTIFHKVLLLD</sequence>
<keyword evidence="1" id="KW-0812">Transmembrane</keyword>
<proteinExistence type="predicted"/>
<accession>A0ABR1ANM5</accession>
<feature type="transmembrane region" description="Helical" evidence="1">
    <location>
        <begin position="6"/>
        <end position="26"/>
    </location>
</feature>
<evidence type="ECO:0000313" key="3">
    <source>
        <dbReference type="Proteomes" id="UP001359485"/>
    </source>
</evidence>
<comment type="caution">
    <text evidence="2">The sequence shown here is derived from an EMBL/GenBank/DDBJ whole genome shotgun (WGS) entry which is preliminary data.</text>
</comment>
<keyword evidence="1" id="KW-0472">Membrane</keyword>
<protein>
    <submittedName>
        <fullName evidence="2">Uncharacterized protein</fullName>
    </submittedName>
</protein>
<gene>
    <name evidence="2" type="ORF">RUM44_010927</name>
</gene>
<organism evidence="2 3">
    <name type="scientific">Polyplax serrata</name>
    <name type="common">Common mouse louse</name>
    <dbReference type="NCBI Taxonomy" id="468196"/>
    <lineage>
        <taxon>Eukaryota</taxon>
        <taxon>Metazoa</taxon>
        <taxon>Ecdysozoa</taxon>
        <taxon>Arthropoda</taxon>
        <taxon>Hexapoda</taxon>
        <taxon>Insecta</taxon>
        <taxon>Pterygota</taxon>
        <taxon>Neoptera</taxon>
        <taxon>Paraneoptera</taxon>
        <taxon>Psocodea</taxon>
        <taxon>Troctomorpha</taxon>
        <taxon>Phthiraptera</taxon>
        <taxon>Anoplura</taxon>
        <taxon>Polyplacidae</taxon>
        <taxon>Polyplax</taxon>
    </lineage>
</organism>
<evidence type="ECO:0000313" key="2">
    <source>
        <dbReference type="EMBL" id="KAK6624069.1"/>
    </source>
</evidence>
<keyword evidence="1" id="KW-1133">Transmembrane helix</keyword>
<dbReference type="EMBL" id="JAWJWF010000046">
    <property type="protein sequence ID" value="KAK6624069.1"/>
    <property type="molecule type" value="Genomic_DNA"/>
</dbReference>
<evidence type="ECO:0000256" key="1">
    <source>
        <dbReference type="SAM" id="Phobius"/>
    </source>
</evidence>
<name>A0ABR1ANM5_POLSC</name>
<keyword evidence="3" id="KW-1185">Reference proteome</keyword>
<reference evidence="2 3" key="1">
    <citation type="submission" date="2023-09" db="EMBL/GenBank/DDBJ databases">
        <title>Genomes of two closely related lineages of the louse Polyplax serrata with different host specificities.</title>
        <authorList>
            <person name="Martinu J."/>
            <person name="Tarabai H."/>
            <person name="Stefka J."/>
            <person name="Hypsa V."/>
        </authorList>
    </citation>
    <scope>NUCLEOTIDE SEQUENCE [LARGE SCALE GENOMIC DNA]</scope>
    <source>
        <strain evidence="2">98ZLc_SE</strain>
    </source>
</reference>
<feature type="transmembrane region" description="Helical" evidence="1">
    <location>
        <begin position="86"/>
        <end position="109"/>
    </location>
</feature>
<dbReference type="Proteomes" id="UP001359485">
    <property type="component" value="Unassembled WGS sequence"/>
</dbReference>